<comment type="caution">
    <text evidence="5">The sequence shown here is derived from an EMBL/GenBank/DDBJ whole genome shotgun (WGS) entry which is preliminary data.</text>
</comment>
<name>A0ABQ2H348_9PSED</name>
<keyword evidence="6" id="KW-1185">Reference proteome</keyword>
<reference evidence="6" key="1">
    <citation type="journal article" date="2019" name="Int. J. Syst. Evol. Microbiol.">
        <title>The Global Catalogue of Microorganisms (GCM) 10K type strain sequencing project: providing services to taxonomists for standard genome sequencing and annotation.</title>
        <authorList>
            <consortium name="The Broad Institute Genomics Platform"/>
            <consortium name="The Broad Institute Genome Sequencing Center for Infectious Disease"/>
            <person name="Wu L."/>
            <person name="Ma J."/>
        </authorList>
    </citation>
    <scope>NUCLEOTIDE SEQUENCE [LARGE SCALE GENOMIC DNA]</scope>
    <source>
        <strain evidence="6">JCM 13501</strain>
    </source>
</reference>
<feature type="domain" description="HTH tetR-type" evidence="4">
    <location>
        <begin position="1"/>
        <end position="54"/>
    </location>
</feature>
<evidence type="ECO:0000259" key="4">
    <source>
        <dbReference type="PROSITE" id="PS50977"/>
    </source>
</evidence>
<dbReference type="EMBL" id="BMNW01000019">
    <property type="protein sequence ID" value="GGM30702.1"/>
    <property type="molecule type" value="Genomic_DNA"/>
</dbReference>
<proteinExistence type="predicted"/>
<sequence>MDVAWQLIKSEGTEALTLGRLAEQAGVTKPVVYSQFITRSGLLAELYKDFDIRQTRLMDAALEASEKTLESKAHVIATSYVDCVLFQGREIPSVIAALASTPELEKIRREYESVFMDKCRRIFEPFTNSGELRLASLKAMIGAAEALSNAAANKEITADEAKDELQELIIILVKGSASTHA</sequence>
<dbReference type="PANTHER" id="PTHR30055:SF223">
    <property type="entry name" value="HTH-TYPE TRANSCRIPTIONAL REGULATOR UIDR"/>
    <property type="match status" value="1"/>
</dbReference>
<keyword evidence="1 2" id="KW-0238">DNA-binding</keyword>
<evidence type="ECO:0000313" key="6">
    <source>
        <dbReference type="Proteomes" id="UP000616499"/>
    </source>
</evidence>
<accession>A0ABQ2H348</accession>
<organism evidence="5 6">
    <name type="scientific">Pseudomonas asuensis</name>
    <dbReference type="NCBI Taxonomy" id="1825787"/>
    <lineage>
        <taxon>Bacteria</taxon>
        <taxon>Pseudomonadati</taxon>
        <taxon>Pseudomonadota</taxon>
        <taxon>Gammaproteobacteria</taxon>
        <taxon>Pseudomonadales</taxon>
        <taxon>Pseudomonadaceae</taxon>
        <taxon>Pseudomonas</taxon>
    </lineage>
</organism>
<dbReference type="InterPro" id="IPR001647">
    <property type="entry name" value="HTH_TetR"/>
</dbReference>
<feature type="coiled-coil region" evidence="3">
    <location>
        <begin position="144"/>
        <end position="171"/>
    </location>
</feature>
<dbReference type="Gene3D" id="1.10.357.10">
    <property type="entry name" value="Tetracycline Repressor, domain 2"/>
    <property type="match status" value="1"/>
</dbReference>
<dbReference type="Proteomes" id="UP000616499">
    <property type="component" value="Unassembled WGS sequence"/>
</dbReference>
<dbReference type="InterPro" id="IPR050109">
    <property type="entry name" value="HTH-type_TetR-like_transc_reg"/>
</dbReference>
<gene>
    <name evidence="5" type="ORF">GCM10009425_46670</name>
</gene>
<dbReference type="PANTHER" id="PTHR30055">
    <property type="entry name" value="HTH-TYPE TRANSCRIPTIONAL REGULATOR RUTR"/>
    <property type="match status" value="1"/>
</dbReference>
<evidence type="ECO:0000256" key="3">
    <source>
        <dbReference type="SAM" id="Coils"/>
    </source>
</evidence>
<dbReference type="InterPro" id="IPR009057">
    <property type="entry name" value="Homeodomain-like_sf"/>
</dbReference>
<dbReference type="PROSITE" id="PS50977">
    <property type="entry name" value="HTH_TETR_2"/>
    <property type="match status" value="1"/>
</dbReference>
<keyword evidence="3" id="KW-0175">Coiled coil</keyword>
<evidence type="ECO:0000313" key="5">
    <source>
        <dbReference type="EMBL" id="GGM30702.1"/>
    </source>
</evidence>
<feature type="DNA-binding region" description="H-T-H motif" evidence="2">
    <location>
        <begin position="17"/>
        <end position="36"/>
    </location>
</feature>
<dbReference type="SUPFAM" id="SSF46689">
    <property type="entry name" value="Homeodomain-like"/>
    <property type="match status" value="1"/>
</dbReference>
<evidence type="ECO:0000256" key="2">
    <source>
        <dbReference type="PROSITE-ProRule" id="PRU00335"/>
    </source>
</evidence>
<dbReference type="Pfam" id="PF00440">
    <property type="entry name" value="TetR_N"/>
    <property type="match status" value="1"/>
</dbReference>
<protein>
    <submittedName>
        <fullName evidence="5">Transcriptional regulator</fullName>
    </submittedName>
</protein>
<evidence type="ECO:0000256" key="1">
    <source>
        <dbReference type="ARBA" id="ARBA00023125"/>
    </source>
</evidence>